<evidence type="ECO:0000313" key="2">
    <source>
        <dbReference type="Proteomes" id="UP001201463"/>
    </source>
</evidence>
<dbReference type="Proteomes" id="UP001201463">
    <property type="component" value="Unassembled WGS sequence"/>
</dbReference>
<dbReference type="EMBL" id="JAJTWT010000024">
    <property type="protein sequence ID" value="MCE4540748.1"/>
    <property type="molecule type" value="Genomic_DNA"/>
</dbReference>
<evidence type="ECO:0000313" key="1">
    <source>
        <dbReference type="EMBL" id="MCE4540748.1"/>
    </source>
</evidence>
<dbReference type="RefSeq" id="WP_233395449.1">
    <property type="nucleotide sequence ID" value="NZ_JAJTWT010000024.1"/>
</dbReference>
<name>A0ABS8XPX4_9BURK</name>
<comment type="caution">
    <text evidence="1">The sequence shown here is derived from an EMBL/GenBank/DDBJ whole genome shotgun (WGS) entry which is preliminary data.</text>
</comment>
<proteinExistence type="predicted"/>
<reference evidence="1 2" key="1">
    <citation type="submission" date="2021-12" db="EMBL/GenBank/DDBJ databases">
        <title>Genome seq of p7.</title>
        <authorList>
            <person name="Seo T."/>
        </authorList>
    </citation>
    <scope>NUCLEOTIDE SEQUENCE [LARGE SCALE GENOMIC DNA]</scope>
    <source>
        <strain evidence="1 2">P7</strain>
    </source>
</reference>
<protein>
    <submittedName>
        <fullName evidence="1">Uncharacterized protein</fullName>
    </submittedName>
</protein>
<organism evidence="1 2">
    <name type="scientific">Pelomonas caseinilytica</name>
    <dbReference type="NCBI Taxonomy" id="2906763"/>
    <lineage>
        <taxon>Bacteria</taxon>
        <taxon>Pseudomonadati</taxon>
        <taxon>Pseudomonadota</taxon>
        <taxon>Betaproteobacteria</taxon>
        <taxon>Burkholderiales</taxon>
        <taxon>Sphaerotilaceae</taxon>
        <taxon>Roseateles</taxon>
    </lineage>
</organism>
<gene>
    <name evidence="1" type="ORF">LXT12_26315</name>
</gene>
<sequence length="159" mass="17606">MHEDFDAVSGRPSKRKRLDRIDTGVFDVLRARLKHPVIEKVCTMVDKTVAHAERIDPKGPAVPIATFNDVDEALGRIVRVCQFISWNLLAEGGFSSVMATPQLNVLEHLDQPWCQKTTLPALHEYWNAPSRAMDEWGNSAEEELLAKTATTPTGGPATS</sequence>
<keyword evidence="2" id="KW-1185">Reference proteome</keyword>
<accession>A0ABS8XPX4</accession>